<reference evidence="3" key="1">
    <citation type="journal article" date="2019" name="Int. J. Syst. Evol. Microbiol.">
        <title>The Global Catalogue of Microorganisms (GCM) 10K type strain sequencing project: providing services to taxonomists for standard genome sequencing and annotation.</title>
        <authorList>
            <consortium name="The Broad Institute Genomics Platform"/>
            <consortium name="The Broad Institute Genome Sequencing Center for Infectious Disease"/>
            <person name="Wu L."/>
            <person name="Ma J."/>
        </authorList>
    </citation>
    <scope>NUCLEOTIDE SEQUENCE [LARGE SCALE GENOMIC DNA]</scope>
    <source>
        <strain evidence="3">CECT 7131</strain>
    </source>
</reference>
<organism evidence="2 3">
    <name type="scientific">Paeniroseomonas aquatica</name>
    <dbReference type="NCBI Taxonomy" id="373043"/>
    <lineage>
        <taxon>Bacteria</taxon>
        <taxon>Pseudomonadati</taxon>
        <taxon>Pseudomonadota</taxon>
        <taxon>Alphaproteobacteria</taxon>
        <taxon>Acetobacterales</taxon>
        <taxon>Acetobacteraceae</taxon>
        <taxon>Paeniroseomonas</taxon>
    </lineage>
</organism>
<proteinExistence type="predicted"/>
<protein>
    <submittedName>
        <fullName evidence="2">DUF3734 domain-containing protein</fullName>
    </submittedName>
</protein>
<evidence type="ECO:0000259" key="1">
    <source>
        <dbReference type="Pfam" id="PF12536"/>
    </source>
</evidence>
<dbReference type="Pfam" id="PF12536">
    <property type="entry name" value="DUF3734"/>
    <property type="match status" value="1"/>
</dbReference>
<dbReference type="EMBL" id="JAUFPN010000046">
    <property type="protein sequence ID" value="MDN3563880.1"/>
    <property type="molecule type" value="Genomic_DNA"/>
</dbReference>
<name>A0ABT8A2C0_9PROT</name>
<keyword evidence="3" id="KW-1185">Reference proteome</keyword>
<dbReference type="RefSeq" id="WP_290315673.1">
    <property type="nucleotide sequence ID" value="NZ_JAUFPN010000046.1"/>
</dbReference>
<comment type="caution">
    <text evidence="2">The sequence shown here is derived from an EMBL/GenBank/DDBJ whole genome shotgun (WGS) entry which is preliminary data.</text>
</comment>
<gene>
    <name evidence="2" type="ORF">QWZ14_05750</name>
</gene>
<evidence type="ECO:0000313" key="3">
    <source>
        <dbReference type="Proteomes" id="UP001529369"/>
    </source>
</evidence>
<accession>A0ABT8A2C0</accession>
<sequence length="111" mass="13135">MNTNAYTRLRRWQLSLRRPLAKVPEERLDDDGQAMRRRLDQLLRLLILQVIYQRKAYEEQAQDCEFGAETMREHWASGLEDTRATLCRREWLRMPEKNPGIAVQAVHCVPG</sequence>
<dbReference type="Proteomes" id="UP001529369">
    <property type="component" value="Unassembled WGS sequence"/>
</dbReference>
<feature type="domain" description="DUF3734" evidence="1">
    <location>
        <begin position="1"/>
        <end position="97"/>
    </location>
</feature>
<evidence type="ECO:0000313" key="2">
    <source>
        <dbReference type="EMBL" id="MDN3563880.1"/>
    </source>
</evidence>
<dbReference type="InterPro" id="IPR021095">
    <property type="entry name" value="DUF3734"/>
</dbReference>